<dbReference type="KEGG" id="ppeg:KUA23_13410"/>
<feature type="region of interest" description="Disordered" evidence="1">
    <location>
        <begin position="622"/>
        <end position="649"/>
    </location>
</feature>
<gene>
    <name evidence="2" type="ORF">KUA23_13410</name>
</gene>
<sequence length="1423" mass="152317">MRRDVSGASRDDRHTHANGIPDADVPELFQAKVTFAKHEFTRAEYSRGYNAPASVALPGYSRAMSDVALMRLAVDNTLSPEQMGALQRLAEQRVINRTQSLLSTFTKVISTHGVKVTPAPQSYYLSMVNQLAEGECAGFSHLFSLAVAEGKHETFLSNLYYAVANPDTPESQAFFQRITEVQARVKNRGIAHDPATVKVAPYTDIAPQLLNSPATKTLLISSEGHRLTAGVIVDPKGGRTYYFSDPNTGFTESVSEQLFKNVLAKIFTDPALKHFIQPLKGFPGEPKYLISVFNRDYIPQISGASNDIKFMYDRPLSGLDTVNVLNASRLPTLEDAHLQTHIPEKTAMEDYDRVVVGLEKMQASKGMPQYHQAMSVLELIKLFIASHPTSKLIPVMEALAQRLTNAINDAAAPVEYPYVFERMEKDRAWLAEDKVGQPTHFQSETIQGKTVDIKSNGGGDPDRAARVRDAVDEALKKLSQKAPATAQAIGNKVRVIIANPRDQPQTRLYFNTPPTLIIGDDFFAPASANDATVADRIGQQGQVQARQAALIAGKLGMLDYYKADSQGFLEVVNNKEPFRDGGDKVSARATRSPGDFIEESFTARLYDGKLDVETDAALNRLFAPAGNAPPPATTQPPSEPNLPVETGTSPTIAVGAIDESEVKRLQALDDARAPLRIGEMSVSRVELYKMGVHLKGKALIDTVPTDAQGSISGDVEIDYNRLLTFLKSSSTEVGARATQIISAIAAQRSPVAGPLATRGDGSLVPESFQKSLRDTSQQAAAMRELERGGKPLPADFFSTAQTSSTPGGKTKVAGLGFQAFSTFQGLRSSIESFQRGDTTAGGIAVSAVASDYVGMGVEVGLNKMAQSAVTKMTPTIMGFQSSTIGKMIGKVAGIAGTAISVPFDIYNAVESFKKAAGSNGKEAQDHYVNGALAVTNAVTSIGLGAAFLAGASAAGPAGLAAAAILMSVQAIYSAVRSVEDINEYTPLPGSKKFEVGLKAFLGFAPEFDVVKPYLEAKYAKEYDTQKREYHQAFLDGPSKDHFERVVFGSADVVVTQVPGKVGLTGQHWWAPITYLLNLIKVDGKVPSVSIKGGNDRINAPADSWNGMSIKPVEGAQGSGKATLWDLGDGDDEVAGIFRKPNYFLLGGGKKLISGGEVDDTFLFNADARQTRQQAEQVWATQNNKGFSKKATELWGGGGRNTLVFSGSLSTTYTEGNDTKTASYSGHVIDFKTGMISVSTPDSKTEGTSPIAYFHDFSNAATVENGESYIVGDDHSNLFTLNGKKDVVLTGKGSNVVVINGGATVVGEGGPNTYIVNKGDKGVTIKDPNNSIIRLDYSAAQVSGWRVSPSGDLTVNLKGDEPGSERQLLIQNAFSNDSTSDKARLAFITNDGVMMAINAPRQPGSGTRVAQVSSVKVEGPKSQA</sequence>
<name>A0ABD8B464_9PSED</name>
<reference evidence="2" key="2">
    <citation type="submission" date="2024-04" db="EMBL/GenBank/DDBJ databases">
        <authorList>
            <person name="Diaz M."/>
            <person name="Bach T."/>
            <person name="Gonzalez Anta G."/>
            <person name="Agaras B."/>
            <person name="Wibberg D."/>
            <person name="Noguera F."/>
            <person name="Canciani W."/>
            <person name="Ybarra T."/>
            <person name="Nunez M.L."/>
            <person name="Valverde C."/>
        </authorList>
    </citation>
    <scope>NUCLEOTIDE SEQUENCE</scope>
    <source>
        <strain evidence="2">1008</strain>
    </source>
</reference>
<feature type="compositionally biased region" description="Polar residues" evidence="1">
    <location>
        <begin position="1403"/>
        <end position="1413"/>
    </location>
</feature>
<organism evidence="2 3">
    <name type="scientific">Pseudomonas pergaminensis</name>
    <dbReference type="NCBI Taxonomy" id="2853159"/>
    <lineage>
        <taxon>Bacteria</taxon>
        <taxon>Pseudomonadati</taxon>
        <taxon>Pseudomonadota</taxon>
        <taxon>Gammaproteobacteria</taxon>
        <taxon>Pseudomonadales</taxon>
        <taxon>Pseudomonadaceae</taxon>
        <taxon>Pseudomonas</taxon>
    </lineage>
</organism>
<reference evidence="2" key="1">
    <citation type="journal article" date="2022" name="Front. Plant Sci.">
        <title>Agronomic efficiency and genome mining analysis of the wheat-biostimulant rhizospheric bacterium Pseudomonas pergaminensis sp. nov. strain 1008T.</title>
        <authorList>
            <person name="Diaz M."/>
            <person name="Bach T."/>
            <person name="Gonzalez Anta G."/>
            <person name="Agaras B."/>
            <person name="Wibberg D."/>
            <person name="Noguera F."/>
            <person name="Canciani W."/>
            <person name="Valverde C."/>
        </authorList>
    </citation>
    <scope>NUCLEOTIDE SEQUENCE</scope>
    <source>
        <strain evidence="2">1008</strain>
    </source>
</reference>
<dbReference type="CDD" id="cd20495">
    <property type="entry name" value="C58_PaToxP-like"/>
    <property type="match status" value="1"/>
</dbReference>
<feature type="compositionally biased region" description="Pro residues" evidence="1">
    <location>
        <begin position="627"/>
        <end position="640"/>
    </location>
</feature>
<evidence type="ECO:0000256" key="1">
    <source>
        <dbReference type="SAM" id="MobiDB-lite"/>
    </source>
</evidence>
<dbReference type="Gene3D" id="1.20.140.180">
    <property type="match status" value="1"/>
</dbReference>
<accession>A0ABD8B464</accession>
<evidence type="ECO:0000313" key="3">
    <source>
        <dbReference type="Proteomes" id="UP001056907"/>
    </source>
</evidence>
<evidence type="ECO:0008006" key="4">
    <source>
        <dbReference type="Google" id="ProtNLM"/>
    </source>
</evidence>
<protein>
    <recommendedName>
        <fullName evidence="4">Peptidase C58 YopT-type domain-containing protein</fullName>
    </recommendedName>
</protein>
<feature type="region of interest" description="Disordered" evidence="1">
    <location>
        <begin position="1"/>
        <end position="23"/>
    </location>
</feature>
<feature type="compositionally biased region" description="Basic and acidic residues" evidence="1">
    <location>
        <begin position="1"/>
        <end position="15"/>
    </location>
</feature>
<evidence type="ECO:0000313" key="2">
    <source>
        <dbReference type="EMBL" id="XAO51799.1"/>
    </source>
</evidence>
<dbReference type="Proteomes" id="UP001056907">
    <property type="component" value="Chromosome"/>
</dbReference>
<dbReference type="EMBL" id="CP078013">
    <property type="protein sequence ID" value="XAO51799.1"/>
    <property type="molecule type" value="Genomic_DNA"/>
</dbReference>
<feature type="region of interest" description="Disordered" evidence="1">
    <location>
        <begin position="1400"/>
        <end position="1423"/>
    </location>
</feature>
<proteinExistence type="predicted"/>
<dbReference type="RefSeq" id="WP_346356404.1">
    <property type="nucleotide sequence ID" value="NZ_CP078013.2"/>
</dbReference>